<evidence type="ECO:0000313" key="2">
    <source>
        <dbReference type="Proteomes" id="UP000261811"/>
    </source>
</evidence>
<organism evidence="1 2">
    <name type="scientific">Actinomadura logoneensis</name>
    <dbReference type="NCBI Taxonomy" id="2293572"/>
    <lineage>
        <taxon>Bacteria</taxon>
        <taxon>Bacillati</taxon>
        <taxon>Actinomycetota</taxon>
        <taxon>Actinomycetes</taxon>
        <taxon>Streptosporangiales</taxon>
        <taxon>Thermomonosporaceae</taxon>
        <taxon>Actinomadura</taxon>
    </lineage>
</organism>
<dbReference type="RefSeq" id="WP_117358050.1">
    <property type="nucleotide sequence ID" value="NZ_QURH01000252.1"/>
</dbReference>
<protein>
    <submittedName>
        <fullName evidence="1">Uncharacterized protein</fullName>
    </submittedName>
</protein>
<dbReference type="OrthoDB" id="2874394at2"/>
<comment type="caution">
    <text evidence="1">The sequence shown here is derived from an EMBL/GenBank/DDBJ whole genome shotgun (WGS) entry which is preliminary data.</text>
</comment>
<dbReference type="EMBL" id="QURH01000252">
    <property type="protein sequence ID" value="RFU40900.1"/>
    <property type="molecule type" value="Genomic_DNA"/>
</dbReference>
<evidence type="ECO:0000313" key="1">
    <source>
        <dbReference type="EMBL" id="RFU40900.1"/>
    </source>
</evidence>
<proteinExistence type="predicted"/>
<keyword evidence="2" id="KW-1185">Reference proteome</keyword>
<dbReference type="AlphaFoldDB" id="A0A372JLT0"/>
<name>A0A372JLT0_9ACTN</name>
<reference evidence="1 2" key="1">
    <citation type="submission" date="2018-08" db="EMBL/GenBank/DDBJ databases">
        <title>Actinomadura jelena sp. nov., a novel Actinomycete isolated from soil in Chad.</title>
        <authorList>
            <person name="Shi L."/>
        </authorList>
    </citation>
    <scope>NUCLEOTIDE SEQUENCE [LARGE SCALE GENOMIC DNA]</scope>
    <source>
        <strain evidence="1 2">NEAU-G17</strain>
    </source>
</reference>
<sequence length="112" mass="12473">MESEHPLVRDIFPDLVAELATLLEDGGEHGLAVRVQDLRLVAECGCGDDFCQSFYTEDHPPGQPYGPGHRCIPLLPARGVLVLDVVDERIMYVEVTNRPPLDDRRRAEPAQP</sequence>
<dbReference type="Proteomes" id="UP000261811">
    <property type="component" value="Unassembled WGS sequence"/>
</dbReference>
<gene>
    <name evidence="1" type="ORF">DZF91_14750</name>
</gene>
<accession>A0A372JLT0</accession>